<reference evidence="1 2" key="1">
    <citation type="journal article" date="2016" name="Nat. Commun.">
        <title>Thousands of microbial genomes shed light on interconnected biogeochemical processes in an aquifer system.</title>
        <authorList>
            <person name="Anantharaman K."/>
            <person name="Brown C.T."/>
            <person name="Hug L.A."/>
            <person name="Sharon I."/>
            <person name="Castelle C.J."/>
            <person name="Probst A.J."/>
            <person name="Thomas B.C."/>
            <person name="Singh A."/>
            <person name="Wilkins M.J."/>
            <person name="Karaoz U."/>
            <person name="Brodie E.L."/>
            <person name="Williams K.H."/>
            <person name="Hubbard S.S."/>
            <person name="Banfield J.F."/>
        </authorList>
    </citation>
    <scope>NUCLEOTIDE SEQUENCE [LARGE SCALE GENOMIC DNA]</scope>
</reference>
<proteinExistence type="predicted"/>
<name>A0A1F6C660_9BACT</name>
<comment type="caution">
    <text evidence="1">The sequence shown here is derived from an EMBL/GenBank/DDBJ whole genome shotgun (WGS) entry which is preliminary data.</text>
</comment>
<accession>A0A1F6C660</accession>
<dbReference type="AlphaFoldDB" id="A0A1F6C660"/>
<organism evidence="1 2">
    <name type="scientific">Candidatus Kaiserbacteria bacterium RIFCSPHIGHO2_01_FULL_48_10</name>
    <dbReference type="NCBI Taxonomy" id="1798476"/>
    <lineage>
        <taxon>Bacteria</taxon>
        <taxon>Candidatus Kaiseribacteriota</taxon>
    </lineage>
</organism>
<dbReference type="Proteomes" id="UP000178249">
    <property type="component" value="Unassembled WGS sequence"/>
</dbReference>
<evidence type="ECO:0000313" key="2">
    <source>
        <dbReference type="Proteomes" id="UP000178249"/>
    </source>
</evidence>
<gene>
    <name evidence="1" type="ORF">A2841_00580</name>
</gene>
<evidence type="ECO:0000313" key="1">
    <source>
        <dbReference type="EMBL" id="OGG44611.1"/>
    </source>
</evidence>
<protein>
    <submittedName>
        <fullName evidence="1">Uncharacterized protein</fullName>
    </submittedName>
</protein>
<sequence length="105" mass="11656">MLRKAEQGSTLAGEEKGIEVRASTERGVTTYTVAIPYNQECIVFKCSVPAGEPISDFGQIQTLSIDWPCTENGQEFPIPEDKRRGIYAQVLEIVSKKTQPLEIPK</sequence>
<dbReference type="EMBL" id="MFKP01000005">
    <property type="protein sequence ID" value="OGG44611.1"/>
    <property type="molecule type" value="Genomic_DNA"/>
</dbReference>